<dbReference type="RefSeq" id="WP_053328521.1">
    <property type="nucleotide sequence ID" value="NZ_CP009928.1"/>
</dbReference>
<reference evidence="2 3" key="1">
    <citation type="submission" date="2014-11" db="EMBL/GenBank/DDBJ databases">
        <authorList>
            <person name="Park G.-S."/>
            <person name="Hong S.-J."/>
            <person name="Jung B.K."/>
            <person name="Khan A.R."/>
            <person name="Kwak Y."/>
            <person name="Shin J.-H."/>
        </authorList>
    </citation>
    <scope>NUCLEOTIDE SEQUENCE [LARGE SCALE GENOMIC DNA]</scope>
    <source>
        <strain evidence="2 3">DSM 27622</strain>
    </source>
</reference>
<dbReference type="CDD" id="cd12967">
    <property type="entry name" value="CBM_SusE-F_like_u1"/>
    <property type="match status" value="1"/>
</dbReference>
<dbReference type="Proteomes" id="UP000035213">
    <property type="component" value="Chromosome"/>
</dbReference>
<dbReference type="OrthoDB" id="975117at2"/>
<proteinExistence type="predicted"/>
<feature type="domain" description="SusE outer membrane protein" evidence="1">
    <location>
        <begin position="22"/>
        <end position="128"/>
    </location>
</feature>
<evidence type="ECO:0000313" key="2">
    <source>
        <dbReference type="EMBL" id="AKK73762.1"/>
    </source>
</evidence>
<dbReference type="STRING" id="1324352.OK18_15135"/>
<accession>A0A0G3M9M9</accession>
<dbReference type="PROSITE" id="PS51257">
    <property type="entry name" value="PROKAR_LIPOPROTEIN"/>
    <property type="match status" value="1"/>
</dbReference>
<gene>
    <name evidence="2" type="ORF">OK18_15135</name>
</gene>
<name>A0A0G3M9M9_CHRGL</name>
<dbReference type="Gene3D" id="2.60.40.3620">
    <property type="match status" value="2"/>
</dbReference>
<sequence>MKNLFKILALVFTGLLIFSCEKDEDQAVINETSAGKMTADKSAIILNELNANDPVITFTWTKPIFNIAVVPNQKVEFGIKGDNFKKSATIDFSNDLVTGTATHAAINAAMFNIGAKPDIVNDIEVRLKTSVGSAVFYSNIIALKVTPYTPNPDLVYPKINVPGSYAGAAGYANWAPDNSPNLFSPEKNDKYRGFIWINTVTGDEDGKYKFSINQDWPGNKGDDGTLSGKLKLDGDNIKAPAAGTYYIKVDWAANTYSSVLANFGVIGDATPTGWNSDTDFVYNPSTKTYVINSIALSNAGSFKFRANDDWTFKIQPKNADETLISGKGVQTYFNAEGTVTDDHGYKVSEAGNYKIELDLHNSAYYKLTITKL</sequence>
<dbReference type="EMBL" id="CP009928">
    <property type="protein sequence ID" value="AKK73762.1"/>
    <property type="molecule type" value="Genomic_DNA"/>
</dbReference>
<protein>
    <recommendedName>
        <fullName evidence="1">SusE outer membrane protein domain-containing protein</fullName>
    </recommendedName>
</protein>
<evidence type="ECO:0000313" key="3">
    <source>
        <dbReference type="Proteomes" id="UP000035213"/>
    </source>
</evidence>
<dbReference type="AlphaFoldDB" id="A0A0G3M9M9"/>
<organism evidence="2 3">
    <name type="scientific">Chryseobacterium gallinarum</name>
    <dbReference type="NCBI Taxonomy" id="1324352"/>
    <lineage>
        <taxon>Bacteria</taxon>
        <taxon>Pseudomonadati</taxon>
        <taxon>Bacteroidota</taxon>
        <taxon>Flavobacteriia</taxon>
        <taxon>Flavobacteriales</taxon>
        <taxon>Weeksellaceae</taxon>
        <taxon>Chryseobacterium group</taxon>
        <taxon>Chryseobacterium</taxon>
    </lineage>
</organism>
<dbReference type="Pfam" id="PF14292">
    <property type="entry name" value="SusE"/>
    <property type="match status" value="1"/>
</dbReference>
<dbReference type="PATRIC" id="fig|1324352.5.peg.3151"/>
<dbReference type="KEGG" id="cgn:OK18_15135"/>
<dbReference type="InterPro" id="IPR025970">
    <property type="entry name" value="SusE"/>
</dbReference>
<evidence type="ECO:0000259" key="1">
    <source>
        <dbReference type="Pfam" id="PF14292"/>
    </source>
</evidence>